<evidence type="ECO:0000256" key="1">
    <source>
        <dbReference type="ARBA" id="ARBA00004123"/>
    </source>
</evidence>
<protein>
    <recommendedName>
        <fullName evidence="6">CENP-C homolog</fullName>
    </recommendedName>
</protein>
<feature type="domain" description="Mif2 N-terminal" evidence="9">
    <location>
        <begin position="3"/>
        <end position="48"/>
    </location>
</feature>
<feature type="compositionally biased region" description="Polar residues" evidence="7">
    <location>
        <begin position="56"/>
        <end position="65"/>
    </location>
</feature>
<keyword evidence="3" id="KW-0238">DNA-binding</keyword>
<evidence type="ECO:0000259" key="8">
    <source>
        <dbReference type="Pfam" id="PF11699"/>
    </source>
</evidence>
<dbReference type="InterPro" id="IPR028929">
    <property type="entry name" value="Mif2_N"/>
</dbReference>
<evidence type="ECO:0000313" key="11">
    <source>
        <dbReference type="Proteomes" id="UP000008073"/>
    </source>
</evidence>
<dbReference type="GO" id="GO:0000776">
    <property type="term" value="C:kinetochore"/>
    <property type="evidence" value="ECO:0007669"/>
    <property type="project" value="InterPro"/>
</dbReference>
<dbReference type="PANTHER" id="PTHR16684:SF11">
    <property type="entry name" value="CENTROMERE PROTEIN C"/>
    <property type="match status" value="1"/>
</dbReference>
<feature type="compositionally biased region" description="Polar residues" evidence="7">
    <location>
        <begin position="153"/>
        <end position="165"/>
    </location>
</feature>
<evidence type="ECO:0000256" key="7">
    <source>
        <dbReference type="SAM" id="MobiDB-lite"/>
    </source>
</evidence>
<dbReference type="OrthoDB" id="1939643at2759"/>
<evidence type="ECO:0000256" key="2">
    <source>
        <dbReference type="ARBA" id="ARBA00010291"/>
    </source>
</evidence>
<feature type="domain" description="Mif2/CENP-C cupin" evidence="8">
    <location>
        <begin position="441"/>
        <end position="528"/>
    </location>
</feature>
<sequence length="551" mass="62642">MDYMKLGLKSRKTGIDVKQDIPKDEYSMENIDDFFKDDETSLISMRRKSRRKSSLFLPSTLNGDTKNVLPPFLQSYKSQDDEVVQSPSGKGDGSRRSSLLSHQSNFLSPANDFEPIEEEPEQEENDIRGNDNDFATPITQKLSKPTYKRKYSTRYSLGTSESPSVRLTPDRITNKNVYSDVPDLVADEDDDDRVNTSLNTSDNALLEDELEDDGFIPESEEDGDYIESDSSLDSGSDSASDLDGDNTYQEVEEEAEVNTNDNEDDYIRRQASDVVRTDSIIDRNGLRKSTRVKVAPLQYWRNEKIVYKRKSNKPVLDIDKIVTYDESEDEEEILAAQRKKKQKKKPTPTRPYNYVPTGRPRGRPKKDPNAKENLIPEDPNEDIIERIESGGIENGEWLKHGILEANVKISDTKEETKDEIIAFAPNLSQTEQVKDTKDENFALEIMFDKHKEYFASGILKLPAISGQKKLSNSFRTYITFHVIQGIVEVTVCKNKFLSVKGSTFQIPAFNEYAIANRGNDEAKMFFVQVTVSEDANDDNDKELDSTFDTFG</sequence>
<evidence type="ECO:0000256" key="3">
    <source>
        <dbReference type="ARBA" id="ARBA00023125"/>
    </source>
</evidence>
<feature type="compositionally biased region" description="Acidic residues" evidence="7">
    <location>
        <begin position="114"/>
        <end position="124"/>
    </location>
</feature>
<dbReference type="Proteomes" id="UP000008073">
    <property type="component" value="Unassembled WGS sequence"/>
</dbReference>
<dbReference type="CDD" id="cd06993">
    <property type="entry name" value="cupin_CENP-C_C"/>
    <property type="match status" value="1"/>
</dbReference>
<keyword evidence="4" id="KW-0539">Nucleus</keyword>
<accession>C7GVM1</accession>
<evidence type="ECO:0000256" key="5">
    <source>
        <dbReference type="ARBA" id="ARBA00057947"/>
    </source>
</evidence>
<organism evidence="10 11">
    <name type="scientific">Saccharomyces cerevisiae (strain JAY291)</name>
    <name type="common">Baker's yeast</name>
    <dbReference type="NCBI Taxonomy" id="574961"/>
    <lineage>
        <taxon>Eukaryota</taxon>
        <taxon>Fungi</taxon>
        <taxon>Dikarya</taxon>
        <taxon>Ascomycota</taxon>
        <taxon>Saccharomycotina</taxon>
        <taxon>Saccharomycetes</taxon>
        <taxon>Saccharomycetales</taxon>
        <taxon>Saccharomycetaceae</taxon>
        <taxon>Saccharomyces</taxon>
    </lineage>
</organism>
<dbReference type="InterPro" id="IPR028386">
    <property type="entry name" value="CENP-C/Mif2/cnp3"/>
</dbReference>
<dbReference type="EMBL" id="ACFL01000357">
    <property type="protein sequence ID" value="EEU05133.1"/>
    <property type="molecule type" value="Genomic_DNA"/>
</dbReference>
<feature type="compositionally biased region" description="Low complexity" evidence="7">
    <location>
        <begin position="228"/>
        <end position="239"/>
    </location>
</feature>
<comment type="similarity">
    <text evidence="2">Belongs to the CENP-C/MIF2 family.</text>
</comment>
<reference evidence="10 11" key="1">
    <citation type="journal article" date="2009" name="Genome Res.">
        <title>Genome structure of a Saccharomyces cerevisiae strain widely used in bioethanol production.</title>
        <authorList>
            <person name="Argueso J.L."/>
            <person name="Carazzolle M.F."/>
            <person name="Mieczkowski P.A."/>
            <person name="Duarte F.M."/>
            <person name="Netto O.V."/>
            <person name="Missawa S.K."/>
            <person name="Galzerani F."/>
            <person name="Costa G.G."/>
            <person name="Vidal R.O."/>
            <person name="Noronha M.F."/>
            <person name="Dominska M."/>
            <person name="Andrietta M.G."/>
            <person name="Andrietta S.R."/>
            <person name="Cunha A.F."/>
            <person name="Gomes L.H."/>
            <person name="Tavares F.C."/>
            <person name="Alcarde A.R."/>
            <person name="Dietrich F.S."/>
            <person name="McCusker J.H."/>
            <person name="Petes T.D."/>
            <person name="Pereira G.A."/>
        </authorList>
    </citation>
    <scope>NUCLEOTIDE SEQUENCE [LARGE SCALE GENOMIC DNA]</scope>
    <source>
        <strain evidence="10 11">JAY291</strain>
    </source>
</reference>
<evidence type="ECO:0000259" key="9">
    <source>
        <dbReference type="Pfam" id="PF15624"/>
    </source>
</evidence>
<feature type="compositionally biased region" description="Acidic residues" evidence="7">
    <location>
        <begin position="240"/>
        <end position="264"/>
    </location>
</feature>
<evidence type="ECO:0000256" key="6">
    <source>
        <dbReference type="ARBA" id="ARBA00075033"/>
    </source>
</evidence>
<dbReference type="AlphaFoldDB" id="C7GVM1"/>
<evidence type="ECO:0000313" key="10">
    <source>
        <dbReference type="EMBL" id="EEU05133.1"/>
    </source>
</evidence>
<comment type="function">
    <text evidence="5">Component of the kinetochore, a multiprotein complex that assembles on centromeric DNA and attaches chromosomes to spindle microtubules, mediating chromosome segregation and sister chromatid segregation during meiosis and mitosis. Component of the inner kinetochore constitutive centromere-associated network (CCAN), which serves as a structural platform for outer kinetochore assembly.</text>
</comment>
<dbReference type="GO" id="GO:0051382">
    <property type="term" value="P:kinetochore assembly"/>
    <property type="evidence" value="ECO:0007669"/>
    <property type="project" value="InterPro"/>
</dbReference>
<dbReference type="GO" id="GO:0051315">
    <property type="term" value="P:attachment of mitotic spindle microtubules to kinetochore"/>
    <property type="evidence" value="ECO:0007669"/>
    <property type="project" value="TreeGrafter"/>
</dbReference>
<proteinExistence type="inferred from homology"/>
<feature type="region of interest" description="Disordered" evidence="7">
    <location>
        <begin position="337"/>
        <end position="376"/>
    </location>
</feature>
<feature type="compositionally biased region" description="Polar residues" evidence="7">
    <location>
        <begin position="96"/>
        <end position="108"/>
    </location>
</feature>
<comment type="subcellular location">
    <subcellularLocation>
        <location evidence="1">Nucleus</location>
    </subcellularLocation>
</comment>
<dbReference type="Gene3D" id="2.60.120.10">
    <property type="entry name" value="Jelly Rolls"/>
    <property type="match status" value="1"/>
</dbReference>
<gene>
    <name evidence="10" type="primary">MIF2</name>
    <name evidence="10" type="ORF">C1Q_04473</name>
</gene>
<dbReference type="FunFam" id="2.60.120.10:FF:000033">
    <property type="entry name" value="Centromere protein C 1"/>
    <property type="match status" value="1"/>
</dbReference>
<evidence type="ECO:0000256" key="4">
    <source>
        <dbReference type="ARBA" id="ARBA00023242"/>
    </source>
</evidence>
<dbReference type="GO" id="GO:0019237">
    <property type="term" value="F:centromeric DNA binding"/>
    <property type="evidence" value="ECO:0007669"/>
    <property type="project" value="InterPro"/>
</dbReference>
<dbReference type="InterPro" id="IPR025974">
    <property type="entry name" value="Mif2/CENP-C_cupin"/>
</dbReference>
<comment type="caution">
    <text evidence="10">The sequence shown here is derived from an EMBL/GenBank/DDBJ whole genome shotgun (WGS) entry which is preliminary data.</text>
</comment>
<feature type="region of interest" description="Disordered" evidence="7">
    <location>
        <begin position="47"/>
        <end position="270"/>
    </location>
</feature>
<feature type="compositionally biased region" description="Acidic residues" evidence="7">
    <location>
        <begin position="205"/>
        <end position="227"/>
    </location>
</feature>
<feature type="compositionally biased region" description="Basic residues" evidence="7">
    <location>
        <begin position="337"/>
        <end position="347"/>
    </location>
</feature>
<dbReference type="InterPro" id="IPR014710">
    <property type="entry name" value="RmlC-like_jellyroll"/>
</dbReference>
<dbReference type="GO" id="GO:0005634">
    <property type="term" value="C:nucleus"/>
    <property type="evidence" value="ECO:0007669"/>
    <property type="project" value="UniProtKB-SubCell"/>
</dbReference>
<dbReference type="PANTHER" id="PTHR16684">
    <property type="entry name" value="CENTROMERE PROTEIN C"/>
    <property type="match status" value="1"/>
</dbReference>
<dbReference type="Pfam" id="PF11699">
    <property type="entry name" value="CENP-C_C"/>
    <property type="match status" value="1"/>
</dbReference>
<dbReference type="GO" id="GO:0051455">
    <property type="term" value="P:spindle attachment to meiosis I kinetochore"/>
    <property type="evidence" value="ECO:0007669"/>
    <property type="project" value="TreeGrafter"/>
</dbReference>
<dbReference type="Pfam" id="PF15624">
    <property type="entry name" value="Mif2_N"/>
    <property type="match status" value="1"/>
</dbReference>
<name>C7GVM1_YEAS2</name>